<dbReference type="InterPro" id="IPR011990">
    <property type="entry name" value="TPR-like_helical_dom_sf"/>
</dbReference>
<dbReference type="InterPro" id="IPR055358">
    <property type="entry name" value="CHCR"/>
</dbReference>
<reference evidence="2" key="2">
    <citation type="submission" date="2015-01" db="EMBL/GenBank/DDBJ databases">
        <title>Evolutionary Origins and Diversification of the Mycorrhizal Mutualists.</title>
        <authorList>
            <consortium name="DOE Joint Genome Institute"/>
            <consortium name="Mycorrhizal Genomics Consortium"/>
            <person name="Kohler A."/>
            <person name="Kuo A."/>
            <person name="Nagy L.G."/>
            <person name="Floudas D."/>
            <person name="Copeland A."/>
            <person name="Barry K.W."/>
            <person name="Cichocki N."/>
            <person name="Veneault-Fourrey C."/>
            <person name="LaButti K."/>
            <person name="Lindquist E.A."/>
            <person name="Lipzen A."/>
            <person name="Lundell T."/>
            <person name="Morin E."/>
            <person name="Murat C."/>
            <person name="Riley R."/>
            <person name="Ohm R."/>
            <person name="Sun H."/>
            <person name="Tunlid A."/>
            <person name="Henrissat B."/>
            <person name="Grigoriev I.V."/>
            <person name="Hibbett D.S."/>
            <person name="Martin F."/>
        </authorList>
    </citation>
    <scope>NUCLEOTIDE SEQUENCE [LARGE SCALE GENOMIC DNA]</scope>
    <source>
        <strain evidence="2">F 1598</strain>
    </source>
</reference>
<dbReference type="AlphaFoldDB" id="A0A0C3AGF6"/>
<dbReference type="PANTHER" id="PTHR10292">
    <property type="entry name" value="CLATHRIN HEAVY CHAIN RELATED"/>
    <property type="match status" value="1"/>
</dbReference>
<name>A0A0C3AGF6_PILCF</name>
<sequence length="213" mass="24513">MAIDVPVEHIVLIDRGFDYANKVNMPEVWNRPAKTQLDGLRIKDSMDSYIKAEDPANFAEVIKISNHAGKHDLVRFLQTARKYLREPRIETELAHAYAKTNCLHDAEDFLSMMNVADVSWTSFTKLPNYFSASQIWLFLLPHLYTWARTKQQSIAHICGLNIMVRAKELPTLLTIHERRGHFDEVLSLLEAGLSLERAHMGVFIELGILYSKY</sequence>
<dbReference type="GO" id="GO:0071439">
    <property type="term" value="C:clathrin complex"/>
    <property type="evidence" value="ECO:0007669"/>
    <property type="project" value="TreeGrafter"/>
</dbReference>
<dbReference type="STRING" id="765440.A0A0C3AGF6"/>
<dbReference type="InterPro" id="IPR016024">
    <property type="entry name" value="ARM-type_fold"/>
</dbReference>
<evidence type="ECO:0000313" key="1">
    <source>
        <dbReference type="EMBL" id="KIM72898.1"/>
    </source>
</evidence>
<proteinExistence type="predicted"/>
<dbReference type="GO" id="GO:0006898">
    <property type="term" value="P:receptor-mediated endocytosis"/>
    <property type="evidence" value="ECO:0007669"/>
    <property type="project" value="TreeGrafter"/>
</dbReference>
<accession>A0A0C3AGF6</accession>
<dbReference type="Proteomes" id="UP000054166">
    <property type="component" value="Unassembled WGS sequence"/>
</dbReference>
<gene>
    <name evidence="1" type="ORF">PILCRDRAFT_15706</name>
</gene>
<dbReference type="EMBL" id="KN833102">
    <property type="protein sequence ID" value="KIM72898.1"/>
    <property type="molecule type" value="Genomic_DNA"/>
</dbReference>
<reference evidence="1 2" key="1">
    <citation type="submission" date="2014-04" db="EMBL/GenBank/DDBJ databases">
        <authorList>
            <consortium name="DOE Joint Genome Institute"/>
            <person name="Kuo A."/>
            <person name="Tarkka M."/>
            <person name="Buscot F."/>
            <person name="Kohler A."/>
            <person name="Nagy L.G."/>
            <person name="Floudas D."/>
            <person name="Copeland A."/>
            <person name="Barry K.W."/>
            <person name="Cichocki N."/>
            <person name="Veneault-Fourrey C."/>
            <person name="LaButti K."/>
            <person name="Lindquist E.A."/>
            <person name="Lipzen A."/>
            <person name="Lundell T."/>
            <person name="Morin E."/>
            <person name="Murat C."/>
            <person name="Sun H."/>
            <person name="Tunlid A."/>
            <person name="Henrissat B."/>
            <person name="Grigoriev I.V."/>
            <person name="Hibbett D.S."/>
            <person name="Martin F."/>
            <person name="Nordberg H.P."/>
            <person name="Cantor M.N."/>
            <person name="Hua S.X."/>
        </authorList>
    </citation>
    <scope>NUCLEOTIDE SEQUENCE [LARGE SCALE GENOMIC DNA]</scope>
    <source>
        <strain evidence="1 2">F 1598</strain>
    </source>
</reference>
<dbReference type="GO" id="GO:0032051">
    <property type="term" value="F:clathrin light chain binding"/>
    <property type="evidence" value="ECO:0007669"/>
    <property type="project" value="TreeGrafter"/>
</dbReference>
<dbReference type="Gene3D" id="1.25.40.10">
    <property type="entry name" value="Tetratricopeptide repeat domain"/>
    <property type="match status" value="2"/>
</dbReference>
<keyword evidence="2" id="KW-1185">Reference proteome</keyword>
<dbReference type="HOGENOM" id="CLU_1054176_0_0_1"/>
<dbReference type="OrthoDB" id="10259630at2759"/>
<organism evidence="1 2">
    <name type="scientific">Piloderma croceum (strain F 1598)</name>
    <dbReference type="NCBI Taxonomy" id="765440"/>
    <lineage>
        <taxon>Eukaryota</taxon>
        <taxon>Fungi</taxon>
        <taxon>Dikarya</taxon>
        <taxon>Basidiomycota</taxon>
        <taxon>Agaricomycotina</taxon>
        <taxon>Agaricomycetes</taxon>
        <taxon>Agaricomycetidae</taxon>
        <taxon>Atheliales</taxon>
        <taxon>Atheliaceae</taxon>
        <taxon>Piloderma</taxon>
    </lineage>
</organism>
<evidence type="ECO:0000313" key="2">
    <source>
        <dbReference type="Proteomes" id="UP000054166"/>
    </source>
</evidence>
<dbReference type="InParanoid" id="A0A0C3AGF6"/>
<dbReference type="SUPFAM" id="SSF48371">
    <property type="entry name" value="ARM repeat"/>
    <property type="match status" value="2"/>
</dbReference>
<dbReference type="PANTHER" id="PTHR10292:SF1">
    <property type="entry name" value="CLATHRIN HEAVY CHAIN"/>
    <property type="match status" value="1"/>
</dbReference>
<protein>
    <submittedName>
        <fullName evidence="1">Uncharacterized protein</fullName>
    </submittedName>
</protein>
<dbReference type="Pfam" id="PF00637">
    <property type="entry name" value="Clathrin"/>
    <property type="match status" value="1"/>
</dbReference>